<comment type="caution">
    <text evidence="1">The sequence shown here is derived from an EMBL/GenBank/DDBJ whole genome shotgun (WGS) entry which is preliminary data.</text>
</comment>
<protein>
    <submittedName>
        <fullName evidence="1">Uncharacterized protein</fullName>
    </submittedName>
</protein>
<reference evidence="1 2" key="1">
    <citation type="submission" date="2015-02" db="EMBL/GenBank/DDBJ databases">
        <title>Genome Sequencing of Rickettsiales.</title>
        <authorList>
            <person name="Daugherty S.C."/>
            <person name="Su Q."/>
            <person name="Abolude K."/>
            <person name="Beier-Sexton M."/>
            <person name="Carlyon J.A."/>
            <person name="Carter R."/>
            <person name="Day N.P."/>
            <person name="Dumler S.J."/>
            <person name="Dyachenko V."/>
            <person name="Godinez A."/>
            <person name="Kurtti T.J."/>
            <person name="Lichay M."/>
            <person name="Mullins K.E."/>
            <person name="Ott S."/>
            <person name="Pappas-Brown V."/>
            <person name="Paris D.H."/>
            <person name="Patel P."/>
            <person name="Richards A.L."/>
            <person name="Sadzewicz L."/>
            <person name="Sears K."/>
            <person name="Seidman D."/>
            <person name="Sengamalay N."/>
            <person name="Stenos J."/>
            <person name="Tallon L.J."/>
            <person name="Vincent G."/>
            <person name="Fraser C.M."/>
            <person name="Munderloh U."/>
            <person name="Dunning-Hotopp J.C."/>
        </authorList>
    </citation>
    <scope>NUCLEOTIDE SEQUENCE [LARGE SCALE GENOMIC DNA]</scope>
    <source>
        <strain evidence="1 2">RML An4</strain>
    </source>
</reference>
<dbReference type="EMBL" id="LAOI01000001">
    <property type="protein sequence ID" value="KJV89313.1"/>
    <property type="molecule type" value="Genomic_DNA"/>
</dbReference>
<evidence type="ECO:0000313" key="1">
    <source>
        <dbReference type="EMBL" id="KJV89313.1"/>
    </source>
</evidence>
<organism evidence="1 2">
    <name type="scientific">Rickettsia bellii str. RML An4</name>
    <dbReference type="NCBI Taxonomy" id="1359193"/>
    <lineage>
        <taxon>Bacteria</taxon>
        <taxon>Pseudomonadati</taxon>
        <taxon>Pseudomonadota</taxon>
        <taxon>Alphaproteobacteria</taxon>
        <taxon>Rickettsiales</taxon>
        <taxon>Rickettsiaceae</taxon>
        <taxon>Rickettsieae</taxon>
        <taxon>Rickettsia</taxon>
        <taxon>belli group</taxon>
    </lineage>
</organism>
<dbReference type="Proteomes" id="UP000033661">
    <property type="component" value="Unassembled WGS sequence"/>
</dbReference>
<evidence type="ECO:0000313" key="2">
    <source>
        <dbReference type="Proteomes" id="UP000033661"/>
    </source>
</evidence>
<name>A0A0F3Q9U0_RICBE</name>
<gene>
    <name evidence="1" type="ORF">RBEAN4_0285</name>
</gene>
<keyword evidence="2" id="KW-1185">Reference proteome</keyword>
<sequence>MILLNDNYLEFITADGKQAKITFIKHGLKEGLKVLER</sequence>
<dbReference type="AlphaFoldDB" id="A0A0F3Q9U0"/>
<accession>A0A0F3Q9U0</accession>
<proteinExistence type="predicted"/>
<dbReference type="PATRIC" id="fig|1359193.3.peg.272"/>